<comment type="function">
    <text evidence="11">ATP-dependent RNA helicase required for 60S ribosomal subunit synthesis. Involved in efficient pre-rRNA processing, predominantly at site A3, which is necessary for the normal formation of 25S and 5.8S rRNAs.</text>
</comment>
<dbReference type="Pfam" id="PF00271">
    <property type="entry name" value="Helicase_C"/>
    <property type="match status" value="1"/>
</dbReference>
<dbReference type="EC" id="3.6.4.13" evidence="3"/>
<dbReference type="Proteomes" id="UP000078560">
    <property type="component" value="Unassembled WGS sequence"/>
</dbReference>
<keyword evidence="6 13" id="KW-0547">Nucleotide-binding</keyword>
<dbReference type="InterPro" id="IPR000629">
    <property type="entry name" value="RNA-helicase_DEAD-box_CS"/>
</dbReference>
<keyword evidence="7 13" id="KW-0378">Hydrolase</keyword>
<accession>A0A1A8X3R3</accession>
<evidence type="ECO:0000313" key="20">
    <source>
        <dbReference type="Proteomes" id="UP000078546"/>
    </source>
</evidence>
<dbReference type="Pfam" id="PF00270">
    <property type="entry name" value="DEAD"/>
    <property type="match status" value="1"/>
</dbReference>
<evidence type="ECO:0000256" key="8">
    <source>
        <dbReference type="ARBA" id="ARBA00022806"/>
    </source>
</evidence>
<keyword evidence="5" id="KW-0698">rRNA processing</keyword>
<dbReference type="InterPro" id="IPR014014">
    <property type="entry name" value="RNA_helicase_DEAD_Q_motif"/>
</dbReference>
<dbReference type="FunFam" id="3.40.50.300:FF:000008">
    <property type="entry name" value="ATP-dependent RNA helicase RhlB"/>
    <property type="match status" value="1"/>
</dbReference>
<dbReference type="InterPro" id="IPR001650">
    <property type="entry name" value="Helicase_C-like"/>
</dbReference>
<feature type="short sequence motif" description="Q motif" evidence="12">
    <location>
        <begin position="307"/>
        <end position="334"/>
    </location>
</feature>
<keyword evidence="8 13" id="KW-0347">Helicase</keyword>
<proteinExistence type="inferred from homology"/>
<dbReference type="VEuPathDB" id="PlasmoDB:PocGH01_14052800"/>
<evidence type="ECO:0000256" key="3">
    <source>
        <dbReference type="ARBA" id="ARBA00012552"/>
    </source>
</evidence>
<dbReference type="InterPro" id="IPR014001">
    <property type="entry name" value="Helicase_ATP-bd"/>
</dbReference>
<dbReference type="CDD" id="cd00268">
    <property type="entry name" value="DEADc"/>
    <property type="match status" value="1"/>
</dbReference>
<dbReference type="AlphaFoldDB" id="A0A1A8X3R3"/>
<feature type="region of interest" description="Disordered" evidence="14">
    <location>
        <begin position="197"/>
        <end position="242"/>
    </location>
</feature>
<evidence type="ECO:0000256" key="9">
    <source>
        <dbReference type="ARBA" id="ARBA00022840"/>
    </source>
</evidence>
<organism evidence="19 20">
    <name type="scientific">Plasmodium ovale curtisi</name>
    <dbReference type="NCBI Taxonomy" id="864141"/>
    <lineage>
        <taxon>Eukaryota</taxon>
        <taxon>Sar</taxon>
        <taxon>Alveolata</taxon>
        <taxon>Apicomplexa</taxon>
        <taxon>Aconoidasida</taxon>
        <taxon>Haemosporida</taxon>
        <taxon>Plasmodiidae</taxon>
        <taxon>Plasmodium</taxon>
        <taxon>Plasmodium (Plasmodium)</taxon>
    </lineage>
</organism>
<dbReference type="EMBL" id="FLQV01000835">
    <property type="protein sequence ID" value="SBS98398.1"/>
    <property type="molecule type" value="Genomic_DNA"/>
</dbReference>
<dbReference type="CDD" id="cd18787">
    <property type="entry name" value="SF2_C_DEAD"/>
    <property type="match status" value="1"/>
</dbReference>
<dbReference type="GO" id="GO:0003676">
    <property type="term" value="F:nucleic acid binding"/>
    <property type="evidence" value="ECO:0007669"/>
    <property type="project" value="InterPro"/>
</dbReference>
<evidence type="ECO:0000256" key="10">
    <source>
        <dbReference type="ARBA" id="ARBA00023242"/>
    </source>
</evidence>
<gene>
    <name evidence="19" type="ORF">POVCU1_045850</name>
    <name evidence="18" type="ORF">POVCU2_0049490</name>
</gene>
<dbReference type="SUPFAM" id="SSF52540">
    <property type="entry name" value="P-loop containing nucleoside triphosphate hydrolases"/>
    <property type="match status" value="2"/>
</dbReference>
<dbReference type="InterPro" id="IPR011545">
    <property type="entry name" value="DEAD/DEAH_box_helicase_dom"/>
</dbReference>
<evidence type="ECO:0000256" key="11">
    <source>
        <dbReference type="ARBA" id="ARBA00037449"/>
    </source>
</evidence>
<evidence type="ECO:0000259" key="15">
    <source>
        <dbReference type="PROSITE" id="PS51192"/>
    </source>
</evidence>
<keyword evidence="9 13" id="KW-0067">ATP-binding</keyword>
<feature type="domain" description="Helicase C-terminal" evidence="16">
    <location>
        <begin position="614"/>
        <end position="767"/>
    </location>
</feature>
<evidence type="ECO:0000256" key="14">
    <source>
        <dbReference type="SAM" id="MobiDB-lite"/>
    </source>
</evidence>
<evidence type="ECO:0000256" key="5">
    <source>
        <dbReference type="ARBA" id="ARBA00022552"/>
    </source>
</evidence>
<dbReference type="Proteomes" id="UP000078546">
    <property type="component" value="Unassembled WGS sequence"/>
</dbReference>
<dbReference type="EMBL" id="FLQU01000641">
    <property type="protein sequence ID" value="SBS88617.1"/>
    <property type="molecule type" value="Genomic_DNA"/>
</dbReference>
<dbReference type="GO" id="GO:0003724">
    <property type="term" value="F:RNA helicase activity"/>
    <property type="evidence" value="ECO:0007669"/>
    <property type="project" value="UniProtKB-EC"/>
</dbReference>
<dbReference type="GO" id="GO:0016787">
    <property type="term" value="F:hydrolase activity"/>
    <property type="evidence" value="ECO:0007669"/>
    <property type="project" value="UniProtKB-KW"/>
</dbReference>
<feature type="domain" description="Helicase ATP-binding" evidence="15">
    <location>
        <begin position="337"/>
        <end position="588"/>
    </location>
</feature>
<dbReference type="PROSITE" id="PS00039">
    <property type="entry name" value="DEAD_ATP_HELICASE"/>
    <property type="match status" value="1"/>
</dbReference>
<comment type="similarity">
    <text evidence="2">Belongs to the DEAD box helicase family. DDX5/DBP2 subfamily.</text>
</comment>
<evidence type="ECO:0000256" key="13">
    <source>
        <dbReference type="RuleBase" id="RU000492"/>
    </source>
</evidence>
<dbReference type="InterPro" id="IPR027417">
    <property type="entry name" value="P-loop_NTPase"/>
</dbReference>
<keyword evidence="4" id="KW-0690">Ribosome biogenesis</keyword>
<comment type="subcellular location">
    <subcellularLocation>
        <location evidence="1">Nucleus</location>
        <location evidence="1">Nucleolus</location>
    </subcellularLocation>
</comment>
<evidence type="ECO:0000313" key="21">
    <source>
        <dbReference type="Proteomes" id="UP000078560"/>
    </source>
</evidence>
<keyword evidence="10" id="KW-0539">Nucleus</keyword>
<reference evidence="19" key="1">
    <citation type="submission" date="2016-05" db="EMBL/GenBank/DDBJ databases">
        <authorList>
            <person name="Lavstsen T."/>
            <person name="Jespersen J.S."/>
        </authorList>
    </citation>
    <scope>NUCLEOTIDE SEQUENCE [LARGE SCALE GENOMIC DNA]</scope>
</reference>
<name>A0A1A8X3R3_PLAOA</name>
<evidence type="ECO:0000256" key="1">
    <source>
        <dbReference type="ARBA" id="ARBA00004604"/>
    </source>
</evidence>
<dbReference type="PROSITE" id="PS51194">
    <property type="entry name" value="HELICASE_CTER"/>
    <property type="match status" value="1"/>
</dbReference>
<dbReference type="PROSITE" id="PS51195">
    <property type="entry name" value="Q_MOTIF"/>
    <property type="match status" value="1"/>
</dbReference>
<dbReference type="SMART" id="SM00487">
    <property type="entry name" value="DEXDc"/>
    <property type="match status" value="1"/>
</dbReference>
<evidence type="ECO:0000256" key="12">
    <source>
        <dbReference type="PROSITE-ProRule" id="PRU00552"/>
    </source>
</evidence>
<dbReference type="Gene3D" id="3.40.50.300">
    <property type="entry name" value="P-loop containing nucleotide triphosphate hydrolases"/>
    <property type="match status" value="2"/>
</dbReference>
<evidence type="ECO:0000256" key="4">
    <source>
        <dbReference type="ARBA" id="ARBA00022517"/>
    </source>
</evidence>
<evidence type="ECO:0000259" key="16">
    <source>
        <dbReference type="PROSITE" id="PS51194"/>
    </source>
</evidence>
<evidence type="ECO:0000256" key="2">
    <source>
        <dbReference type="ARBA" id="ARBA00009334"/>
    </source>
</evidence>
<dbReference type="GO" id="GO:0005524">
    <property type="term" value="F:ATP binding"/>
    <property type="evidence" value="ECO:0007669"/>
    <property type="project" value="UniProtKB-KW"/>
</dbReference>
<evidence type="ECO:0000256" key="6">
    <source>
        <dbReference type="ARBA" id="ARBA00022741"/>
    </source>
</evidence>
<feature type="compositionally biased region" description="Polar residues" evidence="14">
    <location>
        <begin position="220"/>
        <end position="239"/>
    </location>
</feature>
<sequence>MRHILKFKHISCRGNEHPSLLKNLLHINKESFKFISTRNKVGNNVIRNDECGMRSTRRLNKETNRKIYTESKIKEEIGEVHTEKDANRTFSGGLGGPLGDDVGNEQLEDAQLNYDNTHVREVEDNLHNEYLQNEFSMGSNNDSRKLGNLGNSDLERNMQYDNPQNDFDTYDRFNRYEKQNEEVGENGFISYKNKMHNKFERGKNRSKNFSQQYRDRDNQNDVYNQNSNEGQTNRYSRNLNDTDRYSKLGDSLKDIEWNKVKVKIERENLLSNNDNKLKKLSSEELQNELKKNNIYVSNNLILNNIITKFSDLDFHESILNYLSSKFKEPTAIQKITWPIALSGKDLIGVAETGSGKTLAFVLPCLMHILKQKQKEANQTNGTSTKEKMDLENGQMENASSGAPLGELAGQMTDNQEGNMMGELEDDAMGKSQYSKQNFSERIQEGDNLNDYEERNTYGLILLPTRELCMQVLEEIKVFEKSLDLKSVAVYGGVPKYFQINNLKKGVDIIVATPGRLLDYLENGIINLLRCIYVVIDEADRLLDMGFEKQLRKIMTQVNKNKQLLFLTATWPEQVRKLAYDFCSFDPIKIQIGKSELTANKNIEQNIIVSSSIDLKKKLLDWLKGNYENNKVLIFCDTKRNCDNLCKELRYHQYNALSIHGDKQQRERDRILNNYKSDRCNILVATDVASRGLDIKNISVVINYDIPNTIEDYIHRIGRTGRAGNRGKSILFFSYDYYVPQKFRFAKELIKLLNKTNQVVPKELKEIAGTR</sequence>
<evidence type="ECO:0000259" key="17">
    <source>
        <dbReference type="PROSITE" id="PS51195"/>
    </source>
</evidence>
<evidence type="ECO:0000313" key="19">
    <source>
        <dbReference type="EMBL" id="SBS98398.1"/>
    </source>
</evidence>
<feature type="domain" description="DEAD-box RNA helicase Q" evidence="17">
    <location>
        <begin position="307"/>
        <end position="334"/>
    </location>
</feature>
<evidence type="ECO:0000313" key="18">
    <source>
        <dbReference type="EMBL" id="SBS88617.1"/>
    </source>
</evidence>
<dbReference type="InterPro" id="IPR044742">
    <property type="entry name" value="DEAD/DEAH_RhlB"/>
</dbReference>
<dbReference type="PANTHER" id="PTHR47958">
    <property type="entry name" value="ATP-DEPENDENT RNA HELICASE DBP3"/>
    <property type="match status" value="1"/>
</dbReference>
<evidence type="ECO:0000256" key="7">
    <source>
        <dbReference type="ARBA" id="ARBA00022801"/>
    </source>
</evidence>
<dbReference type="SMART" id="SM00490">
    <property type="entry name" value="HELICc"/>
    <property type="match status" value="1"/>
</dbReference>
<reference evidence="20 21" key="2">
    <citation type="submission" date="2016-05" db="EMBL/GenBank/DDBJ databases">
        <authorList>
            <person name="Naeem Raeece"/>
        </authorList>
    </citation>
    <scope>NUCLEOTIDE SEQUENCE [LARGE SCALE GENOMIC DNA]</scope>
</reference>
<protein>
    <recommendedName>
        <fullName evidence="3">RNA helicase</fullName>
        <ecNumber evidence="3">3.6.4.13</ecNumber>
    </recommendedName>
</protein>
<dbReference type="PROSITE" id="PS51192">
    <property type="entry name" value="HELICASE_ATP_BIND_1"/>
    <property type="match status" value="1"/>
</dbReference>